<evidence type="ECO:0000256" key="1">
    <source>
        <dbReference type="SAM" id="MobiDB-lite"/>
    </source>
</evidence>
<dbReference type="EMBL" id="JABWUV010000006">
    <property type="protein sequence ID" value="KAF6349061.1"/>
    <property type="molecule type" value="Genomic_DNA"/>
</dbReference>
<proteinExistence type="predicted"/>
<organism evidence="2 3">
    <name type="scientific">Myotis myotis</name>
    <name type="common">Greater mouse-eared bat</name>
    <name type="synonym">Vespertilio myotis</name>
    <dbReference type="NCBI Taxonomy" id="51298"/>
    <lineage>
        <taxon>Eukaryota</taxon>
        <taxon>Metazoa</taxon>
        <taxon>Chordata</taxon>
        <taxon>Craniata</taxon>
        <taxon>Vertebrata</taxon>
        <taxon>Euteleostomi</taxon>
        <taxon>Mammalia</taxon>
        <taxon>Eutheria</taxon>
        <taxon>Laurasiatheria</taxon>
        <taxon>Chiroptera</taxon>
        <taxon>Yangochiroptera</taxon>
        <taxon>Vespertilionidae</taxon>
        <taxon>Myotis</taxon>
    </lineage>
</organism>
<name>A0A7J7XH89_MYOMY</name>
<protein>
    <submittedName>
        <fullName evidence="2">Uncharacterized protein</fullName>
    </submittedName>
</protein>
<accession>A0A7J7XH89</accession>
<evidence type="ECO:0000313" key="3">
    <source>
        <dbReference type="Proteomes" id="UP000527355"/>
    </source>
</evidence>
<dbReference type="Proteomes" id="UP000527355">
    <property type="component" value="Unassembled WGS sequence"/>
</dbReference>
<sequence>MLPLLVDRTESGWTDVVTLSSTASECRGHRLSPNGSLPVLHPEVKAGFGERALGKPGHPLGAGAGSSAWFQATDDPFFGTTLPDSSLKPPHGSGKRVLSQGWREQRREEWTGCGLPRPPKAGPGVGIPPQTNVVCQEFLQGFYVRGRQFSGWTGKGLPARGTWGLTYPTCQSREKTLWIGA</sequence>
<comment type="caution">
    <text evidence="2">The sequence shown here is derived from an EMBL/GenBank/DDBJ whole genome shotgun (WGS) entry which is preliminary data.</text>
</comment>
<feature type="region of interest" description="Disordered" evidence="1">
    <location>
        <begin position="80"/>
        <end position="103"/>
    </location>
</feature>
<evidence type="ECO:0000313" key="2">
    <source>
        <dbReference type="EMBL" id="KAF6349061.1"/>
    </source>
</evidence>
<dbReference type="AlphaFoldDB" id="A0A7J7XH89"/>
<keyword evidence="3" id="KW-1185">Reference proteome</keyword>
<gene>
    <name evidence="2" type="ORF">mMyoMyo1_011639</name>
</gene>
<reference evidence="2 3" key="1">
    <citation type="journal article" date="2020" name="Nature">
        <title>Six reference-quality genomes reveal evolution of bat adaptations.</title>
        <authorList>
            <person name="Jebb D."/>
            <person name="Huang Z."/>
            <person name="Pippel M."/>
            <person name="Hughes G.M."/>
            <person name="Lavrichenko K."/>
            <person name="Devanna P."/>
            <person name="Winkler S."/>
            <person name="Jermiin L.S."/>
            <person name="Skirmuntt E.C."/>
            <person name="Katzourakis A."/>
            <person name="Burkitt-Gray L."/>
            <person name="Ray D.A."/>
            <person name="Sullivan K.A.M."/>
            <person name="Roscito J.G."/>
            <person name="Kirilenko B.M."/>
            <person name="Davalos L.M."/>
            <person name="Corthals A.P."/>
            <person name="Power M.L."/>
            <person name="Jones G."/>
            <person name="Ransome R.D."/>
            <person name="Dechmann D.K.N."/>
            <person name="Locatelli A.G."/>
            <person name="Puechmaille S.J."/>
            <person name="Fedrigo O."/>
            <person name="Jarvis E.D."/>
            <person name="Hiller M."/>
            <person name="Vernes S.C."/>
            <person name="Myers E.W."/>
            <person name="Teeling E.C."/>
        </authorList>
    </citation>
    <scope>NUCLEOTIDE SEQUENCE [LARGE SCALE GENOMIC DNA]</scope>
    <source>
        <strain evidence="2">MMyoMyo1</strain>
        <tissue evidence="2">Flight muscle</tissue>
    </source>
</reference>